<keyword evidence="2" id="KW-1185">Reference proteome</keyword>
<dbReference type="AlphaFoldDB" id="A0AAV1CW87"/>
<organism evidence="1 2">
    <name type="scientific">Oldenlandia corymbosa var. corymbosa</name>
    <dbReference type="NCBI Taxonomy" id="529605"/>
    <lineage>
        <taxon>Eukaryota</taxon>
        <taxon>Viridiplantae</taxon>
        <taxon>Streptophyta</taxon>
        <taxon>Embryophyta</taxon>
        <taxon>Tracheophyta</taxon>
        <taxon>Spermatophyta</taxon>
        <taxon>Magnoliopsida</taxon>
        <taxon>eudicotyledons</taxon>
        <taxon>Gunneridae</taxon>
        <taxon>Pentapetalae</taxon>
        <taxon>asterids</taxon>
        <taxon>lamiids</taxon>
        <taxon>Gentianales</taxon>
        <taxon>Rubiaceae</taxon>
        <taxon>Rubioideae</taxon>
        <taxon>Spermacoceae</taxon>
        <taxon>Hedyotis-Oldenlandia complex</taxon>
        <taxon>Oldenlandia</taxon>
    </lineage>
</organism>
<proteinExistence type="predicted"/>
<protein>
    <submittedName>
        <fullName evidence="1">OLC1v1036466C1</fullName>
    </submittedName>
</protein>
<gene>
    <name evidence="1" type="ORF">OLC1_LOCUS9599</name>
</gene>
<name>A0AAV1CW87_OLDCO</name>
<evidence type="ECO:0000313" key="1">
    <source>
        <dbReference type="EMBL" id="CAI9099616.1"/>
    </source>
</evidence>
<evidence type="ECO:0000313" key="2">
    <source>
        <dbReference type="Proteomes" id="UP001161247"/>
    </source>
</evidence>
<dbReference type="EMBL" id="OX459120">
    <property type="protein sequence ID" value="CAI9099616.1"/>
    <property type="molecule type" value="Genomic_DNA"/>
</dbReference>
<accession>A0AAV1CW87</accession>
<sequence length="283" mass="30990">MTLLQSLTTAHLARQGSMPIQTFALGGSSLPFPNILAVDSYSIVITDQYTGIGRQSSQQQSNVGSSLFGERSSYFGSYRSPGFQTPAFVPPPGNFTFDGRQLPPLSPQYGMPMTAIALLGIPNTMASESRNLTEHRVSTAASTKVTSARVNNGLTSVNWTRRSAQNSIWTIGDVGIRCTERQAGQNVQGTNDRRIILYQNRVPRNNNAAANLTDLHIHQGSGIVVADPLLEDILEIRMWEIDTTRINNVFGAKEVVVIGSICGMKFDRNQMQQQMVTSNKILK</sequence>
<reference evidence="1" key="1">
    <citation type="submission" date="2023-03" db="EMBL/GenBank/DDBJ databases">
        <authorList>
            <person name="Julca I."/>
        </authorList>
    </citation>
    <scope>NUCLEOTIDE SEQUENCE</scope>
</reference>
<dbReference type="Proteomes" id="UP001161247">
    <property type="component" value="Chromosome 3"/>
</dbReference>